<dbReference type="GO" id="GO:0071949">
    <property type="term" value="F:FAD binding"/>
    <property type="evidence" value="ECO:0007669"/>
    <property type="project" value="InterPro"/>
</dbReference>
<dbReference type="InterPro" id="IPR016171">
    <property type="entry name" value="Vanillyl_alc_oxidase_C-sub2"/>
</dbReference>
<organism evidence="9 10">
    <name type="scientific">Thalassobacillus cyri</name>
    <dbReference type="NCBI Taxonomy" id="571932"/>
    <lineage>
        <taxon>Bacteria</taxon>
        <taxon>Bacillati</taxon>
        <taxon>Bacillota</taxon>
        <taxon>Bacilli</taxon>
        <taxon>Bacillales</taxon>
        <taxon>Bacillaceae</taxon>
        <taxon>Thalassobacillus</taxon>
    </lineage>
</organism>
<dbReference type="InterPro" id="IPR006094">
    <property type="entry name" value="Oxid_FAD_bind_N"/>
</dbReference>
<dbReference type="Pfam" id="PF01565">
    <property type="entry name" value="FAD_binding_4"/>
    <property type="match status" value="1"/>
</dbReference>
<dbReference type="AlphaFoldDB" id="A0A1H4E2W2"/>
<dbReference type="EMBL" id="FNQR01000008">
    <property type="protein sequence ID" value="SEA79363.1"/>
    <property type="molecule type" value="Genomic_DNA"/>
</dbReference>
<evidence type="ECO:0000256" key="4">
    <source>
        <dbReference type="ARBA" id="ARBA00022827"/>
    </source>
</evidence>
<comment type="cofactor">
    <cofactor evidence="1">
        <name>FAD</name>
        <dbReference type="ChEBI" id="CHEBI:57692"/>
    </cofactor>
</comment>
<dbReference type="GO" id="GO:1903457">
    <property type="term" value="P:lactate catabolic process"/>
    <property type="evidence" value="ECO:0007669"/>
    <property type="project" value="TreeGrafter"/>
</dbReference>
<dbReference type="PANTHER" id="PTHR11748:SF111">
    <property type="entry name" value="D-LACTATE DEHYDROGENASE, MITOCHONDRIAL-RELATED"/>
    <property type="match status" value="1"/>
</dbReference>
<dbReference type="RefSeq" id="WP_093045090.1">
    <property type="nucleotide sequence ID" value="NZ_FNQR01000008.1"/>
</dbReference>
<protein>
    <recommendedName>
        <fullName evidence="7">D-lactate dehydrogenase (cytochrome)</fullName>
        <ecNumber evidence="7">1.1.2.4</ecNumber>
    </recommendedName>
</protein>
<dbReference type="GO" id="GO:0008720">
    <property type="term" value="F:D-lactate dehydrogenase (NAD+) activity"/>
    <property type="evidence" value="ECO:0007669"/>
    <property type="project" value="TreeGrafter"/>
</dbReference>
<keyword evidence="6" id="KW-0560">Oxidoreductase</keyword>
<dbReference type="FunFam" id="3.30.70.2740:FF:000001">
    <property type="entry name" value="D-lactate dehydrogenase mitochondrial"/>
    <property type="match status" value="1"/>
</dbReference>
<keyword evidence="4" id="KW-0274">FAD</keyword>
<evidence type="ECO:0000256" key="5">
    <source>
        <dbReference type="ARBA" id="ARBA00022946"/>
    </source>
</evidence>
<proteinExistence type="inferred from homology"/>
<dbReference type="Gene3D" id="3.30.70.2740">
    <property type="match status" value="1"/>
</dbReference>
<dbReference type="FunFam" id="1.10.45.10:FF:000001">
    <property type="entry name" value="D-lactate dehydrogenase mitochondrial"/>
    <property type="match status" value="1"/>
</dbReference>
<dbReference type="InterPro" id="IPR016169">
    <property type="entry name" value="FAD-bd_PCMH_sub2"/>
</dbReference>
<dbReference type="OrthoDB" id="9767256at2"/>
<dbReference type="Pfam" id="PF02913">
    <property type="entry name" value="FAD-oxidase_C"/>
    <property type="match status" value="1"/>
</dbReference>
<dbReference type="Proteomes" id="UP000198584">
    <property type="component" value="Unassembled WGS sequence"/>
</dbReference>
<dbReference type="InterPro" id="IPR016164">
    <property type="entry name" value="FAD-linked_Oxase-like_C"/>
</dbReference>
<comment type="similarity">
    <text evidence="2">Belongs to the FAD-binding oxidoreductase/transferase type 4 family.</text>
</comment>
<dbReference type="Gene3D" id="1.10.45.10">
    <property type="entry name" value="Vanillyl-alcohol Oxidase, Chain A, domain 4"/>
    <property type="match status" value="1"/>
</dbReference>
<keyword evidence="10" id="KW-1185">Reference proteome</keyword>
<evidence type="ECO:0000313" key="10">
    <source>
        <dbReference type="Proteomes" id="UP000198584"/>
    </source>
</evidence>
<evidence type="ECO:0000259" key="8">
    <source>
        <dbReference type="PROSITE" id="PS51387"/>
    </source>
</evidence>
<accession>A0A1H4E2W2</accession>
<sequence>MDFLDELIQITSNERVSTNETVLEQHSKDEAYLEPKNPDYVVFPINSEEVSAVIKLANKHKIPVVPFGLGTSLEGHVIPYYGGISLDFSLMNKSIEVRPDDFLVTVDPGVTRSQLNKKLKQYGLFFSVDPGADATLGGMAATNASGTTSVRYGVMRDQVRNLEVVLPNGEIIETGNLAVKSSSGYHLSSLFVGSEGTLGCITQLTLGVYGIPEVIVAARVSFADLQGAVEAVVDLLAGGIQLARVELVDEHSIRQVNLSNERDFEEAPTLFLEFHGNDAGVEHDISFAKELLAEAEGSNIIFEKDVKDRNALWEARHNLAYSFVHGHPGKKMMVTDVCLPISELAGGIQAAREKMDALSLDGALLGHVGDGNFHALLMIDMTDEEEKRKAEAFNEYIVHYAIDRGGTCTGEHGVGAGKKKYQQKEHGQSFEVMRQIKHAIDPNNIMNPGKIF</sequence>
<feature type="domain" description="FAD-binding PCMH-type" evidence="8">
    <location>
        <begin position="33"/>
        <end position="211"/>
    </location>
</feature>
<reference evidence="9 10" key="1">
    <citation type="submission" date="2016-10" db="EMBL/GenBank/DDBJ databases">
        <authorList>
            <person name="de Groot N.N."/>
        </authorList>
    </citation>
    <scope>NUCLEOTIDE SEQUENCE [LARGE SCALE GENOMIC DNA]</scope>
    <source>
        <strain evidence="9 10">CCM7597</strain>
    </source>
</reference>
<dbReference type="EC" id="1.1.2.4" evidence="7"/>
<keyword evidence="3" id="KW-0285">Flavoprotein</keyword>
<dbReference type="SUPFAM" id="SSF55103">
    <property type="entry name" value="FAD-linked oxidases, C-terminal domain"/>
    <property type="match status" value="1"/>
</dbReference>
<evidence type="ECO:0000256" key="7">
    <source>
        <dbReference type="ARBA" id="ARBA00038897"/>
    </source>
</evidence>
<gene>
    <name evidence="9" type="ORF">SAMN05421743_108115</name>
</gene>
<dbReference type="STRING" id="571932.SAMN05421743_108115"/>
<name>A0A1H4E2W2_9BACI</name>
<keyword evidence="5" id="KW-0809">Transit peptide</keyword>
<dbReference type="InterPro" id="IPR036318">
    <property type="entry name" value="FAD-bd_PCMH-like_sf"/>
</dbReference>
<dbReference type="Gene3D" id="3.30.465.10">
    <property type="match status" value="1"/>
</dbReference>
<dbReference type="SUPFAM" id="SSF56176">
    <property type="entry name" value="FAD-binding/transporter-associated domain-like"/>
    <property type="match status" value="1"/>
</dbReference>
<dbReference type="GO" id="GO:0004458">
    <property type="term" value="F:D-lactate dehydrogenase (cytochrome) activity"/>
    <property type="evidence" value="ECO:0007669"/>
    <property type="project" value="UniProtKB-EC"/>
</dbReference>
<dbReference type="InterPro" id="IPR016166">
    <property type="entry name" value="FAD-bd_PCMH"/>
</dbReference>
<evidence type="ECO:0000313" key="9">
    <source>
        <dbReference type="EMBL" id="SEA79363.1"/>
    </source>
</evidence>
<evidence type="ECO:0000256" key="6">
    <source>
        <dbReference type="ARBA" id="ARBA00023002"/>
    </source>
</evidence>
<dbReference type="PROSITE" id="PS51387">
    <property type="entry name" value="FAD_PCMH"/>
    <property type="match status" value="1"/>
</dbReference>
<evidence type="ECO:0000256" key="3">
    <source>
        <dbReference type="ARBA" id="ARBA00022630"/>
    </source>
</evidence>
<evidence type="ECO:0000256" key="1">
    <source>
        <dbReference type="ARBA" id="ARBA00001974"/>
    </source>
</evidence>
<dbReference type="FunFam" id="3.30.465.10:FF:000016">
    <property type="entry name" value="probable D-lactate dehydrogenase, mitochondrial"/>
    <property type="match status" value="1"/>
</dbReference>
<dbReference type="PANTHER" id="PTHR11748">
    <property type="entry name" value="D-LACTATE DEHYDROGENASE"/>
    <property type="match status" value="1"/>
</dbReference>
<dbReference type="InterPro" id="IPR004113">
    <property type="entry name" value="FAD-bd_oxidored_4_C"/>
</dbReference>
<evidence type="ECO:0000256" key="2">
    <source>
        <dbReference type="ARBA" id="ARBA00008000"/>
    </source>
</evidence>